<evidence type="ECO:0000256" key="1">
    <source>
        <dbReference type="ARBA" id="ARBA00004651"/>
    </source>
</evidence>
<feature type="transmembrane region" description="Helical" evidence="6">
    <location>
        <begin position="178"/>
        <end position="202"/>
    </location>
</feature>
<evidence type="ECO:0000256" key="2">
    <source>
        <dbReference type="ARBA" id="ARBA00022475"/>
    </source>
</evidence>
<accession>A0A1G6QRD2</accession>
<feature type="domain" description="Cytochrome b561 bacterial/Ni-hydrogenase" evidence="7">
    <location>
        <begin position="22"/>
        <end position="211"/>
    </location>
</feature>
<dbReference type="InterPro" id="IPR016174">
    <property type="entry name" value="Di-haem_cyt_TM"/>
</dbReference>
<dbReference type="GO" id="GO:0020037">
    <property type="term" value="F:heme binding"/>
    <property type="evidence" value="ECO:0007669"/>
    <property type="project" value="TreeGrafter"/>
</dbReference>
<dbReference type="AlphaFoldDB" id="A0A1G6QRD2"/>
<keyword evidence="9" id="KW-1185">Reference proteome</keyword>
<gene>
    <name evidence="8" type="ORF">SAMN05421548_11266</name>
</gene>
<dbReference type="InterPro" id="IPR011577">
    <property type="entry name" value="Cyt_b561_bac/Ni-Hgenase"/>
</dbReference>
<comment type="subcellular location">
    <subcellularLocation>
        <location evidence="1">Cell membrane</location>
        <topology evidence="1">Multi-pass membrane protein</topology>
    </subcellularLocation>
</comment>
<reference evidence="9" key="1">
    <citation type="submission" date="2016-09" db="EMBL/GenBank/DDBJ databases">
        <authorList>
            <person name="Varghese N."/>
            <person name="Submissions S."/>
        </authorList>
    </citation>
    <scope>NUCLEOTIDE SEQUENCE [LARGE SCALE GENOMIC DNA]</scope>
    <source>
        <strain evidence="9">TNe-862</strain>
    </source>
</reference>
<evidence type="ECO:0000256" key="3">
    <source>
        <dbReference type="ARBA" id="ARBA00022692"/>
    </source>
</evidence>
<dbReference type="GO" id="GO:0005886">
    <property type="term" value="C:plasma membrane"/>
    <property type="evidence" value="ECO:0007669"/>
    <property type="project" value="UniProtKB-SubCell"/>
</dbReference>
<keyword evidence="5 6" id="KW-0472">Membrane</keyword>
<dbReference type="Gene3D" id="1.20.950.20">
    <property type="entry name" value="Transmembrane di-heme cytochromes, Chain C"/>
    <property type="match status" value="1"/>
</dbReference>
<name>A0A1G6QRD2_9BURK</name>
<dbReference type="STRING" id="416944.SAMN05421548_11266"/>
<evidence type="ECO:0000256" key="4">
    <source>
        <dbReference type="ARBA" id="ARBA00022989"/>
    </source>
</evidence>
<feature type="transmembrane region" description="Helical" evidence="6">
    <location>
        <begin position="24"/>
        <end position="48"/>
    </location>
</feature>
<dbReference type="OrthoDB" id="197262at2"/>
<dbReference type="SUPFAM" id="SSF81342">
    <property type="entry name" value="Transmembrane di-heme cytochromes"/>
    <property type="match status" value="1"/>
</dbReference>
<keyword evidence="4 6" id="KW-1133">Transmembrane helix</keyword>
<evidence type="ECO:0000313" key="8">
    <source>
        <dbReference type="EMBL" id="SDC94494.1"/>
    </source>
</evidence>
<evidence type="ECO:0000259" key="7">
    <source>
        <dbReference type="Pfam" id="PF01292"/>
    </source>
</evidence>
<dbReference type="Proteomes" id="UP000198908">
    <property type="component" value="Unassembled WGS sequence"/>
</dbReference>
<proteinExistence type="predicted"/>
<feature type="transmembrane region" description="Helical" evidence="6">
    <location>
        <begin position="68"/>
        <end position="93"/>
    </location>
</feature>
<evidence type="ECO:0000313" key="9">
    <source>
        <dbReference type="Proteomes" id="UP000198908"/>
    </source>
</evidence>
<evidence type="ECO:0000256" key="6">
    <source>
        <dbReference type="SAM" id="Phobius"/>
    </source>
</evidence>
<dbReference type="InterPro" id="IPR051542">
    <property type="entry name" value="Hydrogenase_cytochrome"/>
</dbReference>
<feature type="transmembrane region" description="Helical" evidence="6">
    <location>
        <begin position="138"/>
        <end position="158"/>
    </location>
</feature>
<dbReference type="GO" id="GO:0022904">
    <property type="term" value="P:respiratory electron transport chain"/>
    <property type="evidence" value="ECO:0007669"/>
    <property type="project" value="InterPro"/>
</dbReference>
<keyword evidence="3 6" id="KW-0812">Transmembrane</keyword>
<organism evidence="8 9">
    <name type="scientific">Paraburkholderia lycopersici</name>
    <dbReference type="NCBI Taxonomy" id="416944"/>
    <lineage>
        <taxon>Bacteria</taxon>
        <taxon>Pseudomonadati</taxon>
        <taxon>Pseudomonadota</taxon>
        <taxon>Betaproteobacteria</taxon>
        <taxon>Burkholderiales</taxon>
        <taxon>Burkholderiaceae</taxon>
        <taxon>Paraburkholderia</taxon>
    </lineage>
</organism>
<dbReference type="PANTHER" id="PTHR30485">
    <property type="entry name" value="NI/FE-HYDROGENASE 1 B-TYPE CYTOCHROME SUBUNIT"/>
    <property type="match status" value="1"/>
</dbReference>
<keyword evidence="2" id="KW-1003">Cell membrane</keyword>
<dbReference type="EMBL" id="FMYQ01000012">
    <property type="protein sequence ID" value="SDC94494.1"/>
    <property type="molecule type" value="Genomic_DNA"/>
</dbReference>
<sequence>MHTSIGEPRSRAPRMTRLRAIQPIWLRITHWLNALAAFVMMFSGWRIYDASPVFAGFAIPTSITLGGWLGGALQWHFAAMWLLFFNGLVYLSLNLATGRWRTKFFPLSAHAVMHDLCAALKGHLSHADRSRYNAVQKLAYLVAIADLVVLVLSGLVIWKSVQFPLLRELLGGYDRARVVHFCAMALLAAFVLVHVTMVALVPRSLLTMLRGR</sequence>
<dbReference type="RefSeq" id="WP_091997741.1">
    <property type="nucleotide sequence ID" value="NZ_FMYQ01000012.1"/>
</dbReference>
<dbReference type="PANTHER" id="PTHR30485:SF1">
    <property type="entry name" value="CYTOCHROME YDHU-RELATED"/>
    <property type="match status" value="1"/>
</dbReference>
<protein>
    <submittedName>
        <fullName evidence="8">Thiosulfate reductase cytochrome b subunit</fullName>
    </submittedName>
</protein>
<evidence type="ECO:0000256" key="5">
    <source>
        <dbReference type="ARBA" id="ARBA00023136"/>
    </source>
</evidence>
<dbReference type="GO" id="GO:0009055">
    <property type="term" value="F:electron transfer activity"/>
    <property type="evidence" value="ECO:0007669"/>
    <property type="project" value="InterPro"/>
</dbReference>
<dbReference type="Pfam" id="PF01292">
    <property type="entry name" value="Ni_hydr_CYTB"/>
    <property type="match status" value="1"/>
</dbReference>